<comment type="caution">
    <text evidence="3">The sequence shown here is derived from an EMBL/GenBank/DDBJ whole genome shotgun (WGS) entry which is preliminary data.</text>
</comment>
<dbReference type="Pfam" id="PF01408">
    <property type="entry name" value="GFO_IDH_MocA"/>
    <property type="match status" value="1"/>
</dbReference>
<reference evidence="3" key="1">
    <citation type="submission" date="2022-09" db="EMBL/GenBank/DDBJ databases">
        <title>Rhodovastum sp. nov. RN2-1 isolated from soil in Seongnam, South Korea.</title>
        <authorList>
            <person name="Le N.T."/>
        </authorList>
    </citation>
    <scope>NUCLEOTIDE SEQUENCE</scope>
    <source>
        <strain evidence="3">RN2-1</strain>
    </source>
</reference>
<dbReference type="EMBL" id="JAPDNT010000002">
    <property type="protein sequence ID" value="MCW3474077.1"/>
    <property type="molecule type" value="Genomic_DNA"/>
</dbReference>
<dbReference type="InterPro" id="IPR051450">
    <property type="entry name" value="Gfo/Idh/MocA_Oxidoreductases"/>
</dbReference>
<dbReference type="AlphaFoldDB" id="A0AA42CGK1"/>
<name>A0AA42CGK1_9PROT</name>
<evidence type="ECO:0000259" key="1">
    <source>
        <dbReference type="Pfam" id="PF01408"/>
    </source>
</evidence>
<feature type="domain" description="Gfo/Idh/MocA-like oxidoreductase N-terminal" evidence="1">
    <location>
        <begin position="2"/>
        <end position="121"/>
    </location>
</feature>
<dbReference type="Gene3D" id="3.40.50.720">
    <property type="entry name" value="NAD(P)-binding Rossmann-like Domain"/>
    <property type="match status" value="1"/>
</dbReference>
<dbReference type="PANTHER" id="PTHR43377">
    <property type="entry name" value="BILIVERDIN REDUCTASE A"/>
    <property type="match status" value="1"/>
</dbReference>
<dbReference type="SUPFAM" id="SSF55347">
    <property type="entry name" value="Glyceraldehyde-3-phosphate dehydrogenase-like, C-terminal domain"/>
    <property type="match status" value="1"/>
</dbReference>
<dbReference type="InterPro" id="IPR004104">
    <property type="entry name" value="Gfo/Idh/MocA-like_OxRdtase_C"/>
</dbReference>
<protein>
    <submittedName>
        <fullName evidence="3">Gfo/Idh/MocA family oxidoreductase</fullName>
    </submittedName>
</protein>
<dbReference type="Pfam" id="PF02894">
    <property type="entry name" value="GFO_IDH_MocA_C"/>
    <property type="match status" value="1"/>
</dbReference>
<keyword evidence="4" id="KW-1185">Reference proteome</keyword>
<evidence type="ECO:0000313" key="3">
    <source>
        <dbReference type="EMBL" id="MCW3474077.1"/>
    </source>
</evidence>
<evidence type="ECO:0000313" key="4">
    <source>
        <dbReference type="Proteomes" id="UP001165679"/>
    </source>
</evidence>
<dbReference type="Proteomes" id="UP001165679">
    <property type="component" value="Unassembled WGS sequence"/>
</dbReference>
<dbReference type="InterPro" id="IPR000683">
    <property type="entry name" value="Gfo/Idh/MocA-like_OxRdtase_N"/>
</dbReference>
<evidence type="ECO:0000259" key="2">
    <source>
        <dbReference type="Pfam" id="PF02894"/>
    </source>
</evidence>
<dbReference type="Gene3D" id="3.30.360.10">
    <property type="entry name" value="Dihydrodipicolinate Reductase, domain 2"/>
    <property type="match status" value="1"/>
</dbReference>
<reference evidence="3" key="2">
    <citation type="submission" date="2022-10" db="EMBL/GenBank/DDBJ databases">
        <authorList>
            <person name="Trinh H.N."/>
        </authorList>
    </citation>
    <scope>NUCLEOTIDE SEQUENCE</scope>
    <source>
        <strain evidence="3">RN2-1</strain>
    </source>
</reference>
<sequence length="340" mass="36533">MMRIGWIGCGTHAGEMLLPQLVRLPVRLAALADIDAQRLATIADRYGVAARFADGHAMIEAGGLDAVGIAVGPKQHAELAAAALRRGLPVFIEKPPAATSADAQALADLAAQVGKPCVVGFMKRYSTANRIAGNILRDAAFGPRASLLGEYMTAPTYFVGNPDYTGFLLHHCVHAMDLVPWLMREDVATVHARSHQIEPGKLLLHVGFGFASGALATVVMGTHQSRGTPMEWWQVMGDHKRVEVRNVHEVRFYRAPPFKAADPAATLDPTTDTLVWEPNLTAAANEDHKGYHGLLAAFVRAVQGEPNDAPDIADGARAMRVLEAMMRSMESGAVEPIATR</sequence>
<proteinExistence type="predicted"/>
<accession>A0AA42CGK1</accession>
<feature type="domain" description="Gfo/Idh/MocA-like oxidoreductase C-terminal" evidence="2">
    <location>
        <begin position="165"/>
        <end position="333"/>
    </location>
</feature>
<dbReference type="SUPFAM" id="SSF51735">
    <property type="entry name" value="NAD(P)-binding Rossmann-fold domains"/>
    <property type="match status" value="1"/>
</dbReference>
<gene>
    <name evidence="3" type="ORF">OL599_05750</name>
</gene>
<dbReference type="RefSeq" id="WP_264712697.1">
    <property type="nucleotide sequence ID" value="NZ_JAPDNT010000002.1"/>
</dbReference>
<dbReference type="PANTHER" id="PTHR43377:SF1">
    <property type="entry name" value="BILIVERDIN REDUCTASE A"/>
    <property type="match status" value="1"/>
</dbReference>
<dbReference type="GO" id="GO:0000166">
    <property type="term" value="F:nucleotide binding"/>
    <property type="evidence" value="ECO:0007669"/>
    <property type="project" value="InterPro"/>
</dbReference>
<organism evidence="3 4">
    <name type="scientific">Limobrevibacterium gyesilva</name>
    <dbReference type="NCBI Taxonomy" id="2991712"/>
    <lineage>
        <taxon>Bacteria</taxon>
        <taxon>Pseudomonadati</taxon>
        <taxon>Pseudomonadota</taxon>
        <taxon>Alphaproteobacteria</taxon>
        <taxon>Acetobacterales</taxon>
        <taxon>Acetobacteraceae</taxon>
        <taxon>Limobrevibacterium</taxon>
    </lineage>
</organism>
<dbReference type="InterPro" id="IPR036291">
    <property type="entry name" value="NAD(P)-bd_dom_sf"/>
</dbReference>